<evidence type="ECO:0000313" key="3">
    <source>
        <dbReference type="Proteomes" id="UP000289738"/>
    </source>
</evidence>
<comment type="caution">
    <text evidence="2">The sequence shown here is derived from an EMBL/GenBank/DDBJ whole genome shotgun (WGS) entry which is preliminary data.</text>
</comment>
<name>A0A445A4X7_ARAHY</name>
<sequence length="677" mass="78255">MIRDLTYRYNLKLCILLETHVSGTKVEGIIRKLGFDSWCISDAEGFSGGIWCLWNGKDCQVEPVNIQRQFIHLKIKDNNNQSWHCTCIYGSPQPGPRSTLWRELESIAATNQGPWCLGGDFNSIISLKETGGNHNLSQDSNRFQKCMLNCGLNDLGFSGPPFTWQRNQIKHRLDRFLCNLEFNVLFPSVGVKHLPKLKSDHLPILLEFDTLVENRRERPFKLLAPWLLHEGYNNLVRSNWCKQGDLINNIHHFTEKAKEWNKEVFGHIFRKKKRILLRLEGINQNLSFNNNPFLEKLQRDLWKEYEMIVVQEESYWIQMAKCKTINLGDKNSKYFHQKANGRRRRNHVNALKNSDDEWIDNVEELKELGVSFFKSLYAPNNYNLFLPDFPVTDKFPRLTEAELNHLSRNITHEEVKHAVFNMGSWKAPRSDGLPAKFFQHSWDIVSDSVVNWVHMIFRNPENIAGANQTLISIIPKVPPPENFAQFRPISLCNVCYKIVTKVIAERIKPHLGYIVSNTQASFIPGRISADNILVAQEVIHTMRMRASGKGLMAIKIDLEKAYDRLNWNFIIDTLKDIGIPENIVNVIHFCISSPTMSLLWNGSPSETFNPTRDIRQGDPLSPYLFVLCIERLSQLINSLIEQKKWKPIKLTRNGPHLSHLCFADDLVLFAEASKEQV</sequence>
<dbReference type="Pfam" id="PF03372">
    <property type="entry name" value="Exo_endo_phos"/>
    <property type="match status" value="1"/>
</dbReference>
<evidence type="ECO:0000313" key="2">
    <source>
        <dbReference type="EMBL" id="RYR21513.1"/>
    </source>
</evidence>
<gene>
    <name evidence="2" type="ORF">Ahy_B03g066822</name>
</gene>
<dbReference type="GO" id="GO:0003824">
    <property type="term" value="F:catalytic activity"/>
    <property type="evidence" value="ECO:0007669"/>
    <property type="project" value="InterPro"/>
</dbReference>
<keyword evidence="3" id="KW-1185">Reference proteome</keyword>
<dbReference type="SUPFAM" id="SSF56672">
    <property type="entry name" value="DNA/RNA polymerases"/>
    <property type="match status" value="1"/>
</dbReference>
<dbReference type="Gene3D" id="3.60.10.10">
    <property type="entry name" value="Endonuclease/exonuclease/phosphatase"/>
    <property type="match status" value="1"/>
</dbReference>
<proteinExistence type="predicted"/>
<dbReference type="STRING" id="3818.A0A445A4X7"/>
<accession>A0A445A4X7</accession>
<reference evidence="2 3" key="1">
    <citation type="submission" date="2019-01" db="EMBL/GenBank/DDBJ databases">
        <title>Sequencing of cultivated peanut Arachis hypogaea provides insights into genome evolution and oil improvement.</title>
        <authorList>
            <person name="Chen X."/>
        </authorList>
    </citation>
    <scope>NUCLEOTIDE SEQUENCE [LARGE SCALE GENOMIC DNA]</scope>
    <source>
        <strain evidence="3">cv. Fuhuasheng</strain>
        <tissue evidence="2">Leaves</tissue>
    </source>
</reference>
<dbReference type="InterPro" id="IPR000477">
    <property type="entry name" value="RT_dom"/>
</dbReference>
<dbReference type="EMBL" id="SDMP01000013">
    <property type="protein sequence ID" value="RYR21513.1"/>
    <property type="molecule type" value="Genomic_DNA"/>
</dbReference>
<feature type="domain" description="Reverse transcriptase" evidence="1">
    <location>
        <begin position="455"/>
        <end position="677"/>
    </location>
</feature>
<dbReference type="PROSITE" id="PS50878">
    <property type="entry name" value="RT_POL"/>
    <property type="match status" value="1"/>
</dbReference>
<dbReference type="InterPro" id="IPR043502">
    <property type="entry name" value="DNA/RNA_pol_sf"/>
</dbReference>
<dbReference type="AlphaFoldDB" id="A0A445A4X7"/>
<evidence type="ECO:0000259" key="1">
    <source>
        <dbReference type="PROSITE" id="PS50878"/>
    </source>
</evidence>
<dbReference type="Pfam" id="PF00078">
    <property type="entry name" value="RVT_1"/>
    <property type="match status" value="1"/>
</dbReference>
<organism evidence="2 3">
    <name type="scientific">Arachis hypogaea</name>
    <name type="common">Peanut</name>
    <dbReference type="NCBI Taxonomy" id="3818"/>
    <lineage>
        <taxon>Eukaryota</taxon>
        <taxon>Viridiplantae</taxon>
        <taxon>Streptophyta</taxon>
        <taxon>Embryophyta</taxon>
        <taxon>Tracheophyta</taxon>
        <taxon>Spermatophyta</taxon>
        <taxon>Magnoliopsida</taxon>
        <taxon>eudicotyledons</taxon>
        <taxon>Gunneridae</taxon>
        <taxon>Pentapetalae</taxon>
        <taxon>rosids</taxon>
        <taxon>fabids</taxon>
        <taxon>Fabales</taxon>
        <taxon>Fabaceae</taxon>
        <taxon>Papilionoideae</taxon>
        <taxon>50 kb inversion clade</taxon>
        <taxon>dalbergioids sensu lato</taxon>
        <taxon>Dalbergieae</taxon>
        <taxon>Pterocarpus clade</taxon>
        <taxon>Arachis</taxon>
    </lineage>
</organism>
<dbReference type="Proteomes" id="UP000289738">
    <property type="component" value="Chromosome B03"/>
</dbReference>
<protein>
    <recommendedName>
        <fullName evidence="1">Reverse transcriptase domain-containing protein</fullName>
    </recommendedName>
</protein>
<dbReference type="PANTHER" id="PTHR19446">
    <property type="entry name" value="REVERSE TRANSCRIPTASES"/>
    <property type="match status" value="1"/>
</dbReference>
<dbReference type="InterPro" id="IPR005135">
    <property type="entry name" value="Endo/exonuclease/phosphatase"/>
</dbReference>
<dbReference type="SUPFAM" id="SSF56219">
    <property type="entry name" value="DNase I-like"/>
    <property type="match status" value="1"/>
</dbReference>
<dbReference type="InterPro" id="IPR036691">
    <property type="entry name" value="Endo/exonu/phosph_ase_sf"/>
</dbReference>
<dbReference type="CDD" id="cd01650">
    <property type="entry name" value="RT_nLTR_like"/>
    <property type="match status" value="1"/>
</dbReference>